<dbReference type="GO" id="GO:0004735">
    <property type="term" value="F:pyrroline-5-carboxylate reductase activity"/>
    <property type="evidence" value="ECO:0007669"/>
    <property type="project" value="TreeGrafter"/>
</dbReference>
<proteinExistence type="inferred from homology"/>
<keyword evidence="5" id="KW-1185">Reference proteome</keyword>
<dbReference type="KEGG" id="cpor:BED41_15100"/>
<evidence type="ECO:0000256" key="1">
    <source>
        <dbReference type="ARBA" id="ARBA00005525"/>
    </source>
</evidence>
<dbReference type="Proteomes" id="UP000093044">
    <property type="component" value="Chromosome"/>
</dbReference>
<dbReference type="PANTHER" id="PTHR11645">
    <property type="entry name" value="PYRROLINE-5-CARBOXYLATE REDUCTASE"/>
    <property type="match status" value="1"/>
</dbReference>
<protein>
    <recommendedName>
        <fullName evidence="3">Pyrroline-5-carboxylate reductase catalytic N-terminal domain-containing protein</fullName>
    </recommendedName>
</protein>
<dbReference type="PANTHER" id="PTHR11645:SF0">
    <property type="entry name" value="PYRROLINE-5-CARBOXYLATE REDUCTASE 3"/>
    <property type="match status" value="1"/>
</dbReference>
<name>A0A1B2I8R1_9BACT</name>
<keyword evidence="2" id="KW-0560">Oxidoreductase</keyword>
<dbReference type="GO" id="GO:0055129">
    <property type="term" value="P:L-proline biosynthetic process"/>
    <property type="evidence" value="ECO:0007669"/>
    <property type="project" value="TreeGrafter"/>
</dbReference>
<evidence type="ECO:0000313" key="5">
    <source>
        <dbReference type="Proteomes" id="UP000093044"/>
    </source>
</evidence>
<dbReference type="EMBL" id="CP016757">
    <property type="protein sequence ID" value="ANZ46317.1"/>
    <property type="molecule type" value="Genomic_DNA"/>
</dbReference>
<dbReference type="AlphaFoldDB" id="A0A1B2I8R1"/>
<dbReference type="GeneID" id="83059174"/>
<comment type="similarity">
    <text evidence="1">Belongs to the pyrroline-5-carboxylate reductase family.</text>
</comment>
<accession>A0A1B2I8R1</accession>
<dbReference type="RefSeq" id="WP_066748241.1">
    <property type="nucleotide sequence ID" value="NZ_CP016757.1"/>
</dbReference>
<evidence type="ECO:0000256" key="2">
    <source>
        <dbReference type="ARBA" id="ARBA00023002"/>
    </source>
</evidence>
<dbReference type="STRING" id="1197717.BED41_15100"/>
<dbReference type="SUPFAM" id="SSF51735">
    <property type="entry name" value="NAD(P)-binding Rossmann-fold domains"/>
    <property type="match status" value="1"/>
</dbReference>
<feature type="domain" description="Pyrroline-5-carboxylate reductase catalytic N-terminal" evidence="3">
    <location>
        <begin position="24"/>
        <end position="116"/>
    </location>
</feature>
<sequence>MKNTDGNDKSKINGFAAETLKGKTIGIAGFGHLGSSIVSALLAHGFPKERLLISCGGRGETLERLRAAGLGRCLTDNAALMSRADIILLAARPQNLLDFRGLAVKKGAFIISFMAGISLETLQEIFSAELCRVMCSGPETIADGLGVGVSFPAESRSCAVLEAAGLKVLNISCESELNSFTVGICLPPILLNIEIDEEEKKSALFEMSKRYPVYRELTPWIERVAAAHAGDKSGASLANVSTKGGVTEAMTTALKNGAAFSEALVAGLTRNDELCAGLRRKFAASAA</sequence>
<organism evidence="4 5">
    <name type="scientific">Cloacibacillus porcorum</name>
    <dbReference type="NCBI Taxonomy" id="1197717"/>
    <lineage>
        <taxon>Bacteria</taxon>
        <taxon>Thermotogati</taxon>
        <taxon>Synergistota</taxon>
        <taxon>Synergistia</taxon>
        <taxon>Synergistales</taxon>
        <taxon>Synergistaceae</taxon>
        <taxon>Cloacibacillus</taxon>
    </lineage>
</organism>
<dbReference type="InterPro" id="IPR028939">
    <property type="entry name" value="P5C_Rdtase_cat_N"/>
</dbReference>
<evidence type="ECO:0000313" key="4">
    <source>
        <dbReference type="EMBL" id="ANZ46317.1"/>
    </source>
</evidence>
<dbReference type="Gene3D" id="3.40.50.720">
    <property type="entry name" value="NAD(P)-binding Rossmann-like Domain"/>
    <property type="match status" value="1"/>
</dbReference>
<gene>
    <name evidence="4" type="ORF">BED41_15100</name>
</gene>
<dbReference type="Pfam" id="PF03807">
    <property type="entry name" value="F420_oxidored"/>
    <property type="match status" value="1"/>
</dbReference>
<evidence type="ECO:0000259" key="3">
    <source>
        <dbReference type="Pfam" id="PF03807"/>
    </source>
</evidence>
<reference evidence="4" key="1">
    <citation type="submission" date="2016-08" db="EMBL/GenBank/DDBJ databases">
        <title>Complete genome of Cloacibacillus porcorum.</title>
        <authorList>
            <person name="Looft T."/>
            <person name="Bayles D.O."/>
            <person name="Alt D.P."/>
        </authorList>
    </citation>
    <scope>NUCLEOTIDE SEQUENCE [LARGE SCALE GENOMIC DNA]</scope>
    <source>
        <strain evidence="4">CL-84</strain>
    </source>
</reference>
<dbReference type="InterPro" id="IPR036291">
    <property type="entry name" value="NAD(P)-bd_dom_sf"/>
</dbReference>